<protein>
    <submittedName>
        <fullName evidence="2">Uncharacterized protein</fullName>
    </submittedName>
</protein>
<accession>A0A9J8CAD2</accession>
<keyword evidence="3" id="KW-1185">Reference proteome</keyword>
<feature type="compositionally biased region" description="Low complexity" evidence="1">
    <location>
        <begin position="60"/>
        <end position="82"/>
    </location>
</feature>
<evidence type="ECO:0000313" key="3">
    <source>
        <dbReference type="Proteomes" id="UP001108240"/>
    </source>
</evidence>
<sequence length="169" mass="17301">MTDAVVSLGISSEAGEMTGEIDSSVVGGMTDVVMSSGVSSEGMTEVGGMRDVVTSSGVTSEGMTEVGGMTGVVTSSDVSSGEITGETDSSCTLSEVGRMTDIVVSSGVSSGLKGVTESSGHHRNNSSSCSSGCNHSWYHILFRSLCGCCVYRLGGFWATLQWHWSATAN</sequence>
<dbReference type="Ensembl" id="ENSCCRT00000069323.2">
    <property type="protein sequence ID" value="ENSCCRP00000166827.1"/>
    <property type="gene ID" value="ENSCCRG00000034372.2"/>
</dbReference>
<feature type="region of interest" description="Disordered" evidence="1">
    <location>
        <begin position="60"/>
        <end position="89"/>
    </location>
</feature>
<name>A0A9J8CAD2_CYPCA</name>
<organism evidence="2 3">
    <name type="scientific">Cyprinus carpio carpio</name>
    <dbReference type="NCBI Taxonomy" id="630221"/>
    <lineage>
        <taxon>Eukaryota</taxon>
        <taxon>Metazoa</taxon>
        <taxon>Chordata</taxon>
        <taxon>Craniata</taxon>
        <taxon>Vertebrata</taxon>
        <taxon>Euteleostomi</taxon>
        <taxon>Actinopterygii</taxon>
        <taxon>Neopterygii</taxon>
        <taxon>Teleostei</taxon>
        <taxon>Ostariophysi</taxon>
        <taxon>Cypriniformes</taxon>
        <taxon>Cyprinidae</taxon>
        <taxon>Cyprininae</taxon>
        <taxon>Cyprinus</taxon>
    </lineage>
</organism>
<dbReference type="Proteomes" id="UP001108240">
    <property type="component" value="Unplaced"/>
</dbReference>
<reference evidence="2" key="1">
    <citation type="submission" date="2025-08" db="UniProtKB">
        <authorList>
            <consortium name="Ensembl"/>
        </authorList>
    </citation>
    <scope>IDENTIFICATION</scope>
</reference>
<evidence type="ECO:0000313" key="2">
    <source>
        <dbReference type="Ensembl" id="ENSCCRP00000166827.1"/>
    </source>
</evidence>
<reference evidence="2" key="2">
    <citation type="submission" date="2025-09" db="UniProtKB">
        <authorList>
            <consortium name="Ensembl"/>
        </authorList>
    </citation>
    <scope>IDENTIFICATION</scope>
</reference>
<dbReference type="OMA" id="QWHWSAT"/>
<dbReference type="AlphaFoldDB" id="A0A9J8CAD2"/>
<evidence type="ECO:0000256" key="1">
    <source>
        <dbReference type="SAM" id="MobiDB-lite"/>
    </source>
</evidence>
<proteinExistence type="predicted"/>